<reference evidence="9" key="1">
    <citation type="submission" date="2016-06" db="UniProtKB">
        <authorList>
            <consortium name="WormBaseParasite"/>
        </authorList>
    </citation>
    <scope>IDENTIFICATION</scope>
</reference>
<evidence type="ECO:0000256" key="5">
    <source>
        <dbReference type="SAM" id="Coils"/>
    </source>
</evidence>
<evidence type="ECO:0000256" key="1">
    <source>
        <dbReference type="ARBA" id="ARBA00004496"/>
    </source>
</evidence>
<evidence type="ECO:0000256" key="6">
    <source>
        <dbReference type="SAM" id="MobiDB-lite"/>
    </source>
</evidence>
<dbReference type="OrthoDB" id="6267177at2759"/>
<dbReference type="AlphaFoldDB" id="A0A183BF28"/>
<evidence type="ECO:0000313" key="8">
    <source>
        <dbReference type="Proteomes" id="UP000272942"/>
    </source>
</evidence>
<proteinExistence type="predicted"/>
<name>A0A183BF28_9TREM</name>
<evidence type="ECO:0000256" key="3">
    <source>
        <dbReference type="ARBA" id="ARBA00022737"/>
    </source>
</evidence>
<dbReference type="PANTHER" id="PTHR45783:SF3">
    <property type="entry name" value="KINESIN LIGHT CHAIN"/>
    <property type="match status" value="1"/>
</dbReference>
<dbReference type="GO" id="GO:0007018">
    <property type="term" value="P:microtubule-based movement"/>
    <property type="evidence" value="ECO:0007669"/>
    <property type="project" value="TreeGrafter"/>
</dbReference>
<keyword evidence="4" id="KW-0802">TPR repeat</keyword>
<dbReference type="PANTHER" id="PTHR45783">
    <property type="entry name" value="KINESIN LIGHT CHAIN"/>
    <property type="match status" value="1"/>
</dbReference>
<dbReference type="GO" id="GO:0005871">
    <property type="term" value="C:kinesin complex"/>
    <property type="evidence" value="ECO:0007669"/>
    <property type="project" value="InterPro"/>
</dbReference>
<dbReference type="EMBL" id="UZAN01071835">
    <property type="protein sequence ID" value="VDP95127.1"/>
    <property type="molecule type" value="Genomic_DNA"/>
</dbReference>
<keyword evidence="8" id="KW-1185">Reference proteome</keyword>
<keyword evidence="2" id="KW-0963">Cytoplasm</keyword>
<evidence type="ECO:0000313" key="7">
    <source>
        <dbReference type="EMBL" id="VDP95127.1"/>
    </source>
</evidence>
<reference evidence="7 8" key="2">
    <citation type="submission" date="2018-11" db="EMBL/GenBank/DDBJ databases">
        <authorList>
            <consortium name="Pathogen Informatics"/>
        </authorList>
    </citation>
    <scope>NUCLEOTIDE SEQUENCE [LARGE SCALE GENOMIC DNA]</scope>
    <source>
        <strain evidence="7 8">Egypt</strain>
    </source>
</reference>
<evidence type="ECO:0000256" key="2">
    <source>
        <dbReference type="ARBA" id="ARBA00022490"/>
    </source>
</evidence>
<dbReference type="InterPro" id="IPR002151">
    <property type="entry name" value="Kinesin_light"/>
</dbReference>
<gene>
    <name evidence="7" type="ORF">ECPE_LOCUS17813</name>
</gene>
<comment type="subcellular location">
    <subcellularLocation>
        <location evidence="1">Cytoplasm</location>
    </subcellularLocation>
</comment>
<protein>
    <submittedName>
        <fullName evidence="9">RH1 domain-containing protein</fullName>
    </submittedName>
</protein>
<accession>A0A183BF28</accession>
<feature type="region of interest" description="Disordered" evidence="6">
    <location>
        <begin position="144"/>
        <end position="181"/>
    </location>
</feature>
<dbReference type="GO" id="GO:0019894">
    <property type="term" value="F:kinesin binding"/>
    <property type="evidence" value="ECO:0007669"/>
    <property type="project" value="TreeGrafter"/>
</dbReference>
<keyword evidence="5" id="KW-0175">Coiled coil</keyword>
<evidence type="ECO:0000313" key="9">
    <source>
        <dbReference type="WBParaSite" id="ECPE_0001785801-mRNA-1"/>
    </source>
</evidence>
<organism evidence="9">
    <name type="scientific">Echinostoma caproni</name>
    <dbReference type="NCBI Taxonomy" id="27848"/>
    <lineage>
        <taxon>Eukaryota</taxon>
        <taxon>Metazoa</taxon>
        <taxon>Spiralia</taxon>
        <taxon>Lophotrochozoa</taxon>
        <taxon>Platyhelminthes</taxon>
        <taxon>Trematoda</taxon>
        <taxon>Digenea</taxon>
        <taxon>Plagiorchiida</taxon>
        <taxon>Echinostomata</taxon>
        <taxon>Echinostomatoidea</taxon>
        <taxon>Echinostomatidae</taxon>
        <taxon>Echinostoma</taxon>
    </lineage>
</organism>
<dbReference type="GO" id="GO:0005737">
    <property type="term" value="C:cytoplasm"/>
    <property type="evidence" value="ECO:0007669"/>
    <property type="project" value="UniProtKB-SubCell"/>
</dbReference>
<evidence type="ECO:0000256" key="4">
    <source>
        <dbReference type="ARBA" id="ARBA00022803"/>
    </source>
</evidence>
<keyword evidence="3" id="KW-0677">Repeat</keyword>
<sequence length="199" mass="22454">MAVSQEDEIVSKAKSAILALESLKTEQEKSLSGFQSSLSQSHAGDEPENLYAKEMVDPLGVIVQRIQNGLEDADVLLVMYEYLQKAEAEKQKLKYQARRLFQENTWLREELTYVQDRYRESEQRVVILQEQVKEHEFNAELRKYDSSEPTDQAGLGNGDATTAKTALDLGFPPEDKEDGDQDSHVVCIGVAALLFLKEV</sequence>
<dbReference type="WBParaSite" id="ECPE_0001785801-mRNA-1">
    <property type="protein sequence ID" value="ECPE_0001785801-mRNA-1"/>
    <property type="gene ID" value="ECPE_0001785801"/>
</dbReference>
<dbReference type="Proteomes" id="UP000272942">
    <property type="component" value="Unassembled WGS sequence"/>
</dbReference>
<feature type="coiled-coil region" evidence="5">
    <location>
        <begin position="83"/>
        <end position="138"/>
    </location>
</feature>